<sequence>MKKLFFVLFVAMALQSMVSCTEETVSGIMPYSKDFEFVETFTSFTNESVAAEQLYDEVMQDILALKTEYGKKWDVEYSGSSLDEALAAEDENALADFDQTVASMMSLKESFDADIAAGDYGKGSFTVTVQYVVKRDVVLKSSEEITFKYPM</sequence>
<feature type="signal peptide" evidence="1">
    <location>
        <begin position="1"/>
        <end position="21"/>
    </location>
</feature>
<reference evidence="2" key="2">
    <citation type="journal article" date="2021" name="PeerJ">
        <title>Extensive microbial diversity within the chicken gut microbiome revealed by metagenomics and culture.</title>
        <authorList>
            <person name="Gilroy R."/>
            <person name="Ravi A."/>
            <person name="Getino M."/>
            <person name="Pursley I."/>
            <person name="Horton D.L."/>
            <person name="Alikhan N.F."/>
            <person name="Baker D."/>
            <person name="Gharbi K."/>
            <person name="Hall N."/>
            <person name="Watson M."/>
            <person name="Adriaenssens E.M."/>
            <person name="Foster-Nyarko E."/>
            <person name="Jarju S."/>
            <person name="Secka A."/>
            <person name="Antonio M."/>
            <person name="Oren A."/>
            <person name="Chaudhuri R.R."/>
            <person name="La Ragione R."/>
            <person name="Hildebrand F."/>
            <person name="Pallen M.J."/>
        </authorList>
    </citation>
    <scope>NUCLEOTIDE SEQUENCE</scope>
    <source>
        <strain evidence="2">10037</strain>
    </source>
</reference>
<dbReference type="EMBL" id="JADIME010000067">
    <property type="protein sequence ID" value="MBO8465610.1"/>
    <property type="molecule type" value="Genomic_DNA"/>
</dbReference>
<protein>
    <submittedName>
        <fullName evidence="2">Uncharacterized protein</fullName>
    </submittedName>
</protein>
<name>A0A9D9I4S0_9BACT</name>
<dbReference type="PROSITE" id="PS51257">
    <property type="entry name" value="PROKAR_LIPOPROTEIN"/>
    <property type="match status" value="1"/>
</dbReference>
<keyword evidence="1" id="KW-0732">Signal</keyword>
<dbReference type="AlphaFoldDB" id="A0A9D9I4S0"/>
<comment type="caution">
    <text evidence="2">The sequence shown here is derived from an EMBL/GenBank/DDBJ whole genome shotgun (WGS) entry which is preliminary data.</text>
</comment>
<accession>A0A9D9I4S0</accession>
<feature type="chain" id="PRO_5038768124" evidence="1">
    <location>
        <begin position="22"/>
        <end position="151"/>
    </location>
</feature>
<evidence type="ECO:0000313" key="3">
    <source>
        <dbReference type="Proteomes" id="UP000823597"/>
    </source>
</evidence>
<evidence type="ECO:0000313" key="2">
    <source>
        <dbReference type="EMBL" id="MBO8465610.1"/>
    </source>
</evidence>
<proteinExistence type="predicted"/>
<dbReference type="Proteomes" id="UP000823597">
    <property type="component" value="Unassembled WGS sequence"/>
</dbReference>
<reference evidence="2" key="1">
    <citation type="submission" date="2020-10" db="EMBL/GenBank/DDBJ databases">
        <authorList>
            <person name="Gilroy R."/>
        </authorList>
    </citation>
    <scope>NUCLEOTIDE SEQUENCE</scope>
    <source>
        <strain evidence="2">10037</strain>
    </source>
</reference>
<gene>
    <name evidence="2" type="ORF">IAB93_06415</name>
</gene>
<organism evidence="2 3">
    <name type="scientific">Candidatus Merdivivens pullistercoris</name>
    <dbReference type="NCBI Taxonomy" id="2840873"/>
    <lineage>
        <taxon>Bacteria</taxon>
        <taxon>Pseudomonadati</taxon>
        <taxon>Bacteroidota</taxon>
        <taxon>Bacteroidia</taxon>
        <taxon>Bacteroidales</taxon>
        <taxon>Muribaculaceae</taxon>
        <taxon>Muribaculaceae incertae sedis</taxon>
        <taxon>Candidatus Merdivivens</taxon>
    </lineage>
</organism>
<evidence type="ECO:0000256" key="1">
    <source>
        <dbReference type="SAM" id="SignalP"/>
    </source>
</evidence>